<dbReference type="PANTHER" id="PTHR38011:SF2">
    <property type="entry name" value="BIFUNCTIONAL DEAMINASE-REDUCTASE DOMAIN PROTEIN"/>
    <property type="match status" value="1"/>
</dbReference>
<evidence type="ECO:0000259" key="1">
    <source>
        <dbReference type="Pfam" id="PF01872"/>
    </source>
</evidence>
<dbReference type="InterPro" id="IPR050765">
    <property type="entry name" value="Riboflavin_Biosynth_HTPR"/>
</dbReference>
<name>A0ABV9CL01_9ACTN</name>
<evidence type="ECO:0000313" key="2">
    <source>
        <dbReference type="EMBL" id="MFC4533699.1"/>
    </source>
</evidence>
<dbReference type="PANTHER" id="PTHR38011">
    <property type="entry name" value="DIHYDROFOLATE REDUCTASE FAMILY PROTEIN (AFU_ORTHOLOGUE AFUA_8G06820)"/>
    <property type="match status" value="1"/>
</dbReference>
<keyword evidence="3" id="KW-1185">Reference proteome</keyword>
<sequence>MAKIISNFFISLDGVVESPDQWHFPYWNDEMGAAVEAGMQSAAAMLMGRKLYEEWSAYWPETGEDQDAAMSLNNVRKYVVSSTLGKADWNNTTVISGDVAAELRDLKKQTDGDIQMSGSATTVRWLLANGLLDELRLLVHPIAVGRGRRLFEDTPAHPLKLVTSETFQTGVLNLTYVPDDGRPASAS</sequence>
<feature type="domain" description="Bacterial bifunctional deaminase-reductase C-terminal" evidence="1">
    <location>
        <begin position="3"/>
        <end position="172"/>
    </location>
</feature>
<dbReference type="InterPro" id="IPR024072">
    <property type="entry name" value="DHFR-like_dom_sf"/>
</dbReference>
<evidence type="ECO:0000313" key="3">
    <source>
        <dbReference type="Proteomes" id="UP001596004"/>
    </source>
</evidence>
<accession>A0ABV9CL01</accession>
<dbReference type="EMBL" id="JBHSFP010000017">
    <property type="protein sequence ID" value="MFC4533699.1"/>
    <property type="molecule type" value="Genomic_DNA"/>
</dbReference>
<dbReference type="Pfam" id="PF01872">
    <property type="entry name" value="RibD_C"/>
    <property type="match status" value="1"/>
</dbReference>
<protein>
    <submittedName>
        <fullName evidence="2">Dihydrofolate reductase family protein</fullName>
    </submittedName>
</protein>
<dbReference type="Proteomes" id="UP001596004">
    <property type="component" value="Unassembled WGS sequence"/>
</dbReference>
<reference evidence="3" key="1">
    <citation type="journal article" date="2019" name="Int. J. Syst. Evol. Microbiol.">
        <title>The Global Catalogue of Microorganisms (GCM) 10K type strain sequencing project: providing services to taxonomists for standard genome sequencing and annotation.</title>
        <authorList>
            <consortium name="The Broad Institute Genomics Platform"/>
            <consortium name="The Broad Institute Genome Sequencing Center for Infectious Disease"/>
            <person name="Wu L."/>
            <person name="Ma J."/>
        </authorList>
    </citation>
    <scope>NUCLEOTIDE SEQUENCE [LARGE SCALE GENOMIC DNA]</scope>
    <source>
        <strain evidence="3">CGMCC 4.7132</strain>
    </source>
</reference>
<dbReference type="Gene3D" id="3.40.430.10">
    <property type="entry name" value="Dihydrofolate Reductase, subunit A"/>
    <property type="match status" value="1"/>
</dbReference>
<gene>
    <name evidence="2" type="ORF">ACFO60_23280</name>
</gene>
<organism evidence="2 3">
    <name type="scientific">Sphaerisporangium dianthi</name>
    <dbReference type="NCBI Taxonomy" id="1436120"/>
    <lineage>
        <taxon>Bacteria</taxon>
        <taxon>Bacillati</taxon>
        <taxon>Actinomycetota</taxon>
        <taxon>Actinomycetes</taxon>
        <taxon>Streptosporangiales</taxon>
        <taxon>Streptosporangiaceae</taxon>
        <taxon>Sphaerisporangium</taxon>
    </lineage>
</organism>
<dbReference type="RefSeq" id="WP_380843410.1">
    <property type="nucleotide sequence ID" value="NZ_JBHSFP010000017.1"/>
</dbReference>
<dbReference type="SUPFAM" id="SSF53597">
    <property type="entry name" value="Dihydrofolate reductase-like"/>
    <property type="match status" value="1"/>
</dbReference>
<proteinExistence type="predicted"/>
<dbReference type="InterPro" id="IPR002734">
    <property type="entry name" value="RibDG_C"/>
</dbReference>
<comment type="caution">
    <text evidence="2">The sequence shown here is derived from an EMBL/GenBank/DDBJ whole genome shotgun (WGS) entry which is preliminary data.</text>
</comment>